<dbReference type="AlphaFoldDB" id="A0A1X0NXP9"/>
<dbReference type="Proteomes" id="UP000192257">
    <property type="component" value="Unassembled WGS sequence"/>
</dbReference>
<evidence type="ECO:0000313" key="3">
    <source>
        <dbReference type="Proteomes" id="UP000192257"/>
    </source>
</evidence>
<dbReference type="GeneID" id="39985006"/>
<dbReference type="EMBL" id="NBCO01000012">
    <property type="protein sequence ID" value="ORC89476.1"/>
    <property type="molecule type" value="Genomic_DNA"/>
</dbReference>
<feature type="compositionally biased region" description="Low complexity" evidence="1">
    <location>
        <begin position="119"/>
        <end position="130"/>
    </location>
</feature>
<protein>
    <submittedName>
        <fullName evidence="2">Uncharacterized protein</fullName>
    </submittedName>
</protein>
<organism evidence="2 3">
    <name type="scientific">Trypanosoma theileri</name>
    <dbReference type="NCBI Taxonomy" id="67003"/>
    <lineage>
        <taxon>Eukaryota</taxon>
        <taxon>Discoba</taxon>
        <taxon>Euglenozoa</taxon>
        <taxon>Kinetoplastea</taxon>
        <taxon>Metakinetoplastina</taxon>
        <taxon>Trypanosomatida</taxon>
        <taxon>Trypanosomatidae</taxon>
        <taxon>Trypanosoma</taxon>
    </lineage>
</organism>
<comment type="caution">
    <text evidence="2">The sequence shown here is derived from an EMBL/GenBank/DDBJ whole genome shotgun (WGS) entry which is preliminary data.</text>
</comment>
<dbReference type="VEuPathDB" id="TriTrypDB:TM35_000122510"/>
<name>A0A1X0NXP9_9TRYP</name>
<reference evidence="2 3" key="1">
    <citation type="submission" date="2017-03" db="EMBL/GenBank/DDBJ databases">
        <title>An alternative strategy for trypanosome survival in the mammalian bloodstream revealed through genome and transcriptome analysis of the ubiquitous bovine parasite Trypanosoma (Megatrypanum) theileri.</title>
        <authorList>
            <person name="Kelly S."/>
            <person name="Ivens A."/>
            <person name="Mott A."/>
            <person name="O'Neill E."/>
            <person name="Emms D."/>
            <person name="Macleod O."/>
            <person name="Voorheis P."/>
            <person name="Matthews J."/>
            <person name="Matthews K."/>
            <person name="Carrington M."/>
        </authorList>
    </citation>
    <scope>NUCLEOTIDE SEQUENCE [LARGE SCALE GENOMIC DNA]</scope>
    <source>
        <strain evidence="2">Edinburgh</strain>
    </source>
</reference>
<keyword evidence="3" id="KW-1185">Reference proteome</keyword>
<gene>
    <name evidence="2" type="ORF">TM35_000122510</name>
</gene>
<accession>A0A1X0NXP9</accession>
<evidence type="ECO:0000256" key="1">
    <source>
        <dbReference type="SAM" id="MobiDB-lite"/>
    </source>
</evidence>
<feature type="region of interest" description="Disordered" evidence="1">
    <location>
        <begin position="115"/>
        <end position="139"/>
    </location>
</feature>
<dbReference type="RefSeq" id="XP_028883542.1">
    <property type="nucleotide sequence ID" value="XM_029025226.1"/>
</dbReference>
<dbReference type="OrthoDB" id="250615at2759"/>
<proteinExistence type="predicted"/>
<evidence type="ECO:0000313" key="2">
    <source>
        <dbReference type="EMBL" id="ORC89476.1"/>
    </source>
</evidence>
<sequence length="256" mass="29625">MTLSRRRLVCPLLIDIGSSGTITLPYFYHTVCPCLYEELHKLLKYRYEQQGYYSQKQSFPQIYRENLNHTFIKTLLRPCGFSQERPLLQHESWKVAWQTYLNAVSQRGQVSAPGLAPISSHLHNNNNSTTTERKNNNEPDAYDPLLGTLSLPIPVSIPISKDSINEETTTTTMMEFFRVDAFIPIHVQMYHVMRRVMNPLEMWDIIAIGIVVPTHQTDYFVKAVRNMQESIIDQSSSKQTLPNILLYDSKGLQFRL</sequence>